<dbReference type="InterPro" id="IPR010388">
    <property type="entry name" value="Anaerobic_Co-chelatase"/>
</dbReference>
<comment type="caution">
    <text evidence="1">The sequence shown here is derived from an EMBL/GenBank/DDBJ whole genome shotgun (WGS) entry which is preliminary data.</text>
</comment>
<organism evidence="1 2">
    <name type="scientific">Anaerococcus porci</name>
    <dbReference type="NCBI Taxonomy" id="2652269"/>
    <lineage>
        <taxon>Bacteria</taxon>
        <taxon>Bacillati</taxon>
        <taxon>Bacillota</taxon>
        <taxon>Tissierellia</taxon>
        <taxon>Tissierellales</taxon>
        <taxon>Peptoniphilaceae</taxon>
        <taxon>Anaerococcus</taxon>
    </lineage>
</organism>
<name>A0A6N7VW55_9FIRM</name>
<proteinExistence type="predicted"/>
<gene>
    <name evidence="1" type="ORF">FYJ26_06640</name>
</gene>
<dbReference type="Pfam" id="PF06180">
    <property type="entry name" value="CbiK"/>
    <property type="match status" value="1"/>
</dbReference>
<dbReference type="AlphaFoldDB" id="A0A6N7VW55"/>
<accession>A0A6N7VW55</accession>
<sequence>MDFATIIVNHGTSRLNLQYELIERVSRKIKKTYPKSYIGAYLAGNSIRKKIKDKDLKIELEDILKNLREKNIREVKFLMLYVVRGIEYEKLIKLAHSLNKDEFFTFTFTKALLEEDFCDKKILKLIEEISENKESLIIAHGSPKKDLNQFENFKKKIDNQSDKLYFSTFEDNNKDYLISEFKKKDIKKIRIIPFLILAGNHVYRDIESEDKASYKSILKENAISVEIIKKGLIEYDEILNIIVEKLS</sequence>
<dbReference type="GO" id="GO:0019251">
    <property type="term" value="P:anaerobic cobalamin biosynthetic process"/>
    <property type="evidence" value="ECO:0007669"/>
    <property type="project" value="InterPro"/>
</dbReference>
<dbReference type="SUPFAM" id="SSF53800">
    <property type="entry name" value="Chelatase"/>
    <property type="match status" value="1"/>
</dbReference>
<dbReference type="Proteomes" id="UP000441925">
    <property type="component" value="Unassembled WGS sequence"/>
</dbReference>
<dbReference type="Gene3D" id="3.40.50.1400">
    <property type="match status" value="2"/>
</dbReference>
<dbReference type="GO" id="GO:0016852">
    <property type="term" value="F:sirohydrochlorin cobaltochelatase activity"/>
    <property type="evidence" value="ECO:0007669"/>
    <property type="project" value="InterPro"/>
</dbReference>
<dbReference type="RefSeq" id="WP_154540853.1">
    <property type="nucleotide sequence ID" value="NZ_JAXDSU010000061.1"/>
</dbReference>
<evidence type="ECO:0000313" key="2">
    <source>
        <dbReference type="Proteomes" id="UP000441925"/>
    </source>
</evidence>
<reference evidence="1 2" key="1">
    <citation type="submission" date="2019-08" db="EMBL/GenBank/DDBJ databases">
        <title>In-depth cultivation of the pig gut microbiome towards novel bacterial diversity and tailored functional studies.</title>
        <authorList>
            <person name="Wylensek D."/>
            <person name="Hitch T.C.A."/>
            <person name="Clavel T."/>
        </authorList>
    </citation>
    <scope>NUCLEOTIDE SEQUENCE [LARGE SCALE GENOMIC DNA]</scope>
    <source>
        <strain evidence="1 2">WCA-380-WT-2B</strain>
    </source>
</reference>
<keyword evidence="2" id="KW-1185">Reference proteome</keyword>
<dbReference type="EMBL" id="VULQ01000007">
    <property type="protein sequence ID" value="MSS78077.1"/>
    <property type="molecule type" value="Genomic_DNA"/>
</dbReference>
<protein>
    <submittedName>
        <fullName evidence="1">Cobalt chelatase</fullName>
    </submittedName>
</protein>
<evidence type="ECO:0000313" key="1">
    <source>
        <dbReference type="EMBL" id="MSS78077.1"/>
    </source>
</evidence>